<organism evidence="7 8">
    <name type="scientific">Durusdinium trenchii</name>
    <dbReference type="NCBI Taxonomy" id="1381693"/>
    <lineage>
        <taxon>Eukaryota</taxon>
        <taxon>Sar</taxon>
        <taxon>Alveolata</taxon>
        <taxon>Dinophyceae</taxon>
        <taxon>Suessiales</taxon>
        <taxon>Symbiodiniaceae</taxon>
        <taxon>Durusdinium</taxon>
    </lineage>
</organism>
<dbReference type="Proteomes" id="UP001642484">
    <property type="component" value="Unassembled WGS sequence"/>
</dbReference>
<dbReference type="PANTHER" id="PTHR22846">
    <property type="entry name" value="WD40 REPEAT PROTEIN"/>
    <property type="match status" value="1"/>
</dbReference>
<evidence type="ECO:0000256" key="3">
    <source>
        <dbReference type="ARBA" id="ARBA00022737"/>
    </source>
</evidence>
<comment type="subcellular location">
    <subcellularLocation>
        <location evidence="1">Nucleus</location>
    </subcellularLocation>
</comment>
<keyword evidence="8" id="KW-1185">Reference proteome</keyword>
<dbReference type="EMBL" id="CAXAMN010025682">
    <property type="protein sequence ID" value="CAK9096917.1"/>
    <property type="molecule type" value="Genomic_DNA"/>
</dbReference>
<sequence length="453" mass="51897">MQCEMESGGHQASMCRKHAPPTLKRPIQKPNLHLSNPVEKEWNGSFDFSCDDLCWHDAKLAVVSLEEGMFGIFHLEESGNFHKEHEDKIWAVHDTDTASLCWTPGGFMLATKTNGPYCDGPAVVGLYVWHENESGSSRALKEEKVEFDRENFDQLSQLCCDQEGKFRFCMTRYASVDERRVATSAYVLCYVWNESRSRYVKEEGEEKRRVFDFGDESEIKHVFWNPDGTKLATASFDGTCQLWTEISNASFHLTGVRGLCWDSRSTKLAIISEHSAQSYQSTRLGGHHLLCHIKFLADADVRGCWNRDRTKVLVIQDAKDEYSPIVGELSTLHLYMMDRESQDKSDTFRELHIYRLGGERCLQWNWEGTMLATCQPDSEQCKVWQFNNFLWESKSSSKHKLGIQAIAWNPKEDTLAILSPEQCSLWDLTKEKEVRLQLWASSVCGIQTAPSSQ</sequence>
<proteinExistence type="predicted"/>
<name>A0ABP0R8K7_9DINO</name>
<evidence type="ECO:0000313" key="8">
    <source>
        <dbReference type="Proteomes" id="UP001642484"/>
    </source>
</evidence>
<feature type="repeat" description="WD" evidence="5">
    <location>
        <begin position="212"/>
        <end position="243"/>
    </location>
</feature>
<comment type="caution">
    <text evidence="7">The sequence shown here is derived from an EMBL/GenBank/DDBJ whole genome shotgun (WGS) entry which is preliminary data.</text>
</comment>
<protein>
    <submittedName>
        <fullName evidence="7">Uncharacterized protein</fullName>
    </submittedName>
</protein>
<evidence type="ECO:0000313" key="7">
    <source>
        <dbReference type="EMBL" id="CAK9096917.1"/>
    </source>
</evidence>
<dbReference type="PANTHER" id="PTHR22846:SF2">
    <property type="entry name" value="F-BOX-LIKE_WD REPEAT-CONTAINING PROTEIN EBI"/>
    <property type="match status" value="1"/>
</dbReference>
<dbReference type="Gene3D" id="2.130.10.10">
    <property type="entry name" value="YVTN repeat-like/Quinoprotein amine dehydrogenase"/>
    <property type="match status" value="2"/>
</dbReference>
<dbReference type="InterPro" id="IPR001680">
    <property type="entry name" value="WD40_rpt"/>
</dbReference>
<dbReference type="InterPro" id="IPR045183">
    <property type="entry name" value="Ebi-like"/>
</dbReference>
<reference evidence="7 8" key="1">
    <citation type="submission" date="2024-02" db="EMBL/GenBank/DDBJ databases">
        <authorList>
            <person name="Chen Y."/>
            <person name="Shah S."/>
            <person name="Dougan E. K."/>
            <person name="Thang M."/>
            <person name="Chan C."/>
        </authorList>
    </citation>
    <scope>NUCLEOTIDE SEQUENCE [LARGE SCALE GENOMIC DNA]</scope>
</reference>
<dbReference type="InterPro" id="IPR036322">
    <property type="entry name" value="WD40_repeat_dom_sf"/>
</dbReference>
<dbReference type="Pfam" id="PF00400">
    <property type="entry name" value="WD40"/>
    <property type="match status" value="1"/>
</dbReference>
<gene>
    <name evidence="7" type="ORF">CCMP2556_LOCUS46054</name>
</gene>
<accession>A0ABP0R8K7</accession>
<evidence type="ECO:0000256" key="4">
    <source>
        <dbReference type="ARBA" id="ARBA00023242"/>
    </source>
</evidence>
<evidence type="ECO:0000256" key="1">
    <source>
        <dbReference type="ARBA" id="ARBA00004123"/>
    </source>
</evidence>
<feature type="region of interest" description="Disordered" evidence="6">
    <location>
        <begin position="1"/>
        <end position="30"/>
    </location>
</feature>
<keyword evidence="2 5" id="KW-0853">WD repeat</keyword>
<evidence type="ECO:0000256" key="2">
    <source>
        <dbReference type="ARBA" id="ARBA00022574"/>
    </source>
</evidence>
<dbReference type="PROSITE" id="PS50082">
    <property type="entry name" value="WD_REPEATS_2"/>
    <property type="match status" value="1"/>
</dbReference>
<evidence type="ECO:0000256" key="5">
    <source>
        <dbReference type="PROSITE-ProRule" id="PRU00221"/>
    </source>
</evidence>
<dbReference type="SUPFAM" id="SSF50969">
    <property type="entry name" value="YVTN repeat-like/Quinoprotein amine dehydrogenase"/>
    <property type="match status" value="1"/>
</dbReference>
<keyword evidence="4" id="KW-0539">Nucleus</keyword>
<dbReference type="SMART" id="SM00320">
    <property type="entry name" value="WD40"/>
    <property type="match status" value="3"/>
</dbReference>
<evidence type="ECO:0000256" key="6">
    <source>
        <dbReference type="SAM" id="MobiDB-lite"/>
    </source>
</evidence>
<dbReference type="InterPro" id="IPR015943">
    <property type="entry name" value="WD40/YVTN_repeat-like_dom_sf"/>
</dbReference>
<dbReference type="SUPFAM" id="SSF50978">
    <property type="entry name" value="WD40 repeat-like"/>
    <property type="match status" value="1"/>
</dbReference>
<keyword evidence="3" id="KW-0677">Repeat</keyword>
<dbReference type="InterPro" id="IPR011044">
    <property type="entry name" value="Quino_amine_DH_bsu"/>
</dbReference>